<sequence>MTTQKSYSEHDRTYTEKHIDNCQSRLRSAKLIDNNIFKLTSYDGFFNSSLLLDSTWLKGKITNNEYRQAIEQINQRIGRTLVGTSNNLPINQIPITQSTILAIEELNAKYPGRIHFVYKKNE</sequence>
<organism evidence="1 2">
    <name type="scientific">Rotaria sordida</name>
    <dbReference type="NCBI Taxonomy" id="392033"/>
    <lineage>
        <taxon>Eukaryota</taxon>
        <taxon>Metazoa</taxon>
        <taxon>Spiralia</taxon>
        <taxon>Gnathifera</taxon>
        <taxon>Rotifera</taxon>
        <taxon>Eurotatoria</taxon>
        <taxon>Bdelloidea</taxon>
        <taxon>Philodinida</taxon>
        <taxon>Philodinidae</taxon>
        <taxon>Rotaria</taxon>
    </lineage>
</organism>
<reference evidence="1" key="1">
    <citation type="submission" date="2021-02" db="EMBL/GenBank/DDBJ databases">
        <authorList>
            <person name="Nowell W R."/>
        </authorList>
    </citation>
    <scope>NUCLEOTIDE SEQUENCE</scope>
</reference>
<dbReference type="AlphaFoldDB" id="A0A814ZUB4"/>
<name>A0A814ZUB4_9BILA</name>
<dbReference type="EMBL" id="CAJNOT010001782">
    <property type="protein sequence ID" value="CAF1247986.1"/>
    <property type="molecule type" value="Genomic_DNA"/>
</dbReference>
<gene>
    <name evidence="1" type="ORF">ZHD862_LOCUS25233</name>
</gene>
<dbReference type="Proteomes" id="UP000663864">
    <property type="component" value="Unassembled WGS sequence"/>
</dbReference>
<evidence type="ECO:0000313" key="1">
    <source>
        <dbReference type="EMBL" id="CAF1247986.1"/>
    </source>
</evidence>
<proteinExistence type="predicted"/>
<accession>A0A814ZUB4</accession>
<comment type="caution">
    <text evidence="1">The sequence shown here is derived from an EMBL/GenBank/DDBJ whole genome shotgun (WGS) entry which is preliminary data.</text>
</comment>
<evidence type="ECO:0000313" key="2">
    <source>
        <dbReference type="Proteomes" id="UP000663864"/>
    </source>
</evidence>
<protein>
    <submittedName>
        <fullName evidence="1">Uncharacterized protein</fullName>
    </submittedName>
</protein>